<evidence type="ECO:0000256" key="13">
    <source>
        <dbReference type="ARBA" id="ARBA00023136"/>
    </source>
</evidence>
<keyword evidence="8" id="KW-0547">Nucleotide-binding</keyword>
<dbReference type="EMBL" id="AP021879">
    <property type="protein sequence ID" value="BBO92755.1"/>
    <property type="molecule type" value="Genomic_DNA"/>
</dbReference>
<keyword evidence="12" id="KW-0902">Two-component regulatory system</keyword>
<dbReference type="InterPro" id="IPR003661">
    <property type="entry name" value="HisK_dim/P_dom"/>
</dbReference>
<evidence type="ECO:0000256" key="7">
    <source>
        <dbReference type="ARBA" id="ARBA00022692"/>
    </source>
</evidence>
<comment type="catalytic activity">
    <reaction evidence="1">
        <text>ATP + protein L-histidine = ADP + protein N-phospho-L-histidine.</text>
        <dbReference type="EC" id="2.7.13.3"/>
    </reaction>
</comment>
<dbReference type="InterPro" id="IPR003594">
    <property type="entry name" value="HATPase_dom"/>
</dbReference>
<proteinExistence type="predicted"/>
<organism evidence="17 18">
    <name type="scientific">Desulfosarcina ovata subsp. ovata</name>
    <dbReference type="NCBI Taxonomy" id="2752305"/>
    <lineage>
        <taxon>Bacteria</taxon>
        <taxon>Pseudomonadati</taxon>
        <taxon>Thermodesulfobacteriota</taxon>
        <taxon>Desulfobacteria</taxon>
        <taxon>Desulfobacterales</taxon>
        <taxon>Desulfosarcinaceae</taxon>
        <taxon>Desulfosarcina</taxon>
    </lineage>
</organism>
<feature type="domain" description="Histidine kinase" evidence="15">
    <location>
        <begin position="260"/>
        <end position="477"/>
    </location>
</feature>
<evidence type="ECO:0000259" key="16">
    <source>
        <dbReference type="PROSITE" id="PS50885"/>
    </source>
</evidence>
<accession>A0A5K8AJ74</accession>
<dbReference type="SMART" id="SM00388">
    <property type="entry name" value="HisKA"/>
    <property type="match status" value="1"/>
</dbReference>
<keyword evidence="5" id="KW-0597">Phosphoprotein</keyword>
<evidence type="ECO:0000313" key="18">
    <source>
        <dbReference type="Proteomes" id="UP000422108"/>
    </source>
</evidence>
<keyword evidence="10" id="KW-0067">ATP-binding</keyword>
<keyword evidence="13 14" id="KW-0472">Membrane</keyword>
<keyword evidence="4" id="KW-1003">Cell membrane</keyword>
<keyword evidence="18" id="KW-1185">Reference proteome</keyword>
<feature type="domain" description="HAMP" evidence="16">
    <location>
        <begin position="200"/>
        <end position="252"/>
    </location>
</feature>
<evidence type="ECO:0000256" key="12">
    <source>
        <dbReference type="ARBA" id="ARBA00023012"/>
    </source>
</evidence>
<dbReference type="EC" id="2.7.13.3" evidence="3"/>
<comment type="subcellular location">
    <subcellularLocation>
        <location evidence="2">Cell membrane</location>
        <topology evidence="2">Multi-pass membrane protein</topology>
    </subcellularLocation>
</comment>
<dbReference type="InterPro" id="IPR004358">
    <property type="entry name" value="Sig_transdc_His_kin-like_C"/>
</dbReference>
<dbReference type="InterPro" id="IPR036097">
    <property type="entry name" value="HisK_dim/P_sf"/>
</dbReference>
<dbReference type="SMART" id="SM00304">
    <property type="entry name" value="HAMP"/>
    <property type="match status" value="1"/>
</dbReference>
<dbReference type="Pfam" id="PF02518">
    <property type="entry name" value="HATPase_c"/>
    <property type="match status" value="1"/>
</dbReference>
<dbReference type="CDD" id="cd00082">
    <property type="entry name" value="HisKA"/>
    <property type="match status" value="1"/>
</dbReference>
<dbReference type="InterPro" id="IPR003660">
    <property type="entry name" value="HAMP_dom"/>
</dbReference>
<dbReference type="AlphaFoldDB" id="A0A5K8AJ74"/>
<keyword evidence="9 17" id="KW-0418">Kinase</keyword>
<evidence type="ECO:0000256" key="4">
    <source>
        <dbReference type="ARBA" id="ARBA00022475"/>
    </source>
</evidence>
<dbReference type="CDD" id="cd06225">
    <property type="entry name" value="HAMP"/>
    <property type="match status" value="1"/>
</dbReference>
<dbReference type="InterPro" id="IPR036890">
    <property type="entry name" value="HATPase_C_sf"/>
</dbReference>
<dbReference type="SUPFAM" id="SSF47384">
    <property type="entry name" value="Homodimeric domain of signal transducing histidine kinase"/>
    <property type="match status" value="1"/>
</dbReference>
<dbReference type="PROSITE" id="PS50109">
    <property type="entry name" value="HIS_KIN"/>
    <property type="match status" value="1"/>
</dbReference>
<dbReference type="Pfam" id="PF00672">
    <property type="entry name" value="HAMP"/>
    <property type="match status" value="1"/>
</dbReference>
<evidence type="ECO:0000256" key="6">
    <source>
        <dbReference type="ARBA" id="ARBA00022679"/>
    </source>
</evidence>
<dbReference type="PANTHER" id="PTHR45528:SF1">
    <property type="entry name" value="SENSOR HISTIDINE KINASE CPXA"/>
    <property type="match status" value="1"/>
</dbReference>
<dbReference type="RefSeq" id="WP_155313458.1">
    <property type="nucleotide sequence ID" value="NZ_AP021879.1"/>
</dbReference>
<keyword evidence="6" id="KW-0808">Transferase</keyword>
<dbReference type="Gene3D" id="1.10.287.130">
    <property type="match status" value="1"/>
</dbReference>
<evidence type="ECO:0000256" key="8">
    <source>
        <dbReference type="ARBA" id="ARBA00022741"/>
    </source>
</evidence>
<dbReference type="InterPro" id="IPR050398">
    <property type="entry name" value="HssS/ArlS-like"/>
</dbReference>
<evidence type="ECO:0000256" key="10">
    <source>
        <dbReference type="ARBA" id="ARBA00022840"/>
    </source>
</evidence>
<evidence type="ECO:0000256" key="14">
    <source>
        <dbReference type="SAM" id="Phobius"/>
    </source>
</evidence>
<dbReference type="GO" id="GO:0005524">
    <property type="term" value="F:ATP binding"/>
    <property type="evidence" value="ECO:0007669"/>
    <property type="project" value="UniProtKB-KW"/>
</dbReference>
<dbReference type="SMART" id="SM00387">
    <property type="entry name" value="HATPase_c"/>
    <property type="match status" value="1"/>
</dbReference>
<evidence type="ECO:0000256" key="2">
    <source>
        <dbReference type="ARBA" id="ARBA00004651"/>
    </source>
</evidence>
<evidence type="ECO:0000256" key="1">
    <source>
        <dbReference type="ARBA" id="ARBA00000085"/>
    </source>
</evidence>
<gene>
    <name evidence="17" type="ORF">DSCOOX_59350</name>
</gene>
<evidence type="ECO:0000256" key="5">
    <source>
        <dbReference type="ARBA" id="ARBA00022553"/>
    </source>
</evidence>
<name>A0A5K8AJ74_9BACT</name>
<dbReference type="Pfam" id="PF00512">
    <property type="entry name" value="HisKA"/>
    <property type="match status" value="1"/>
</dbReference>
<reference evidence="17 18" key="1">
    <citation type="submission" date="2019-11" db="EMBL/GenBank/DDBJ databases">
        <title>Comparative genomics of hydrocarbon-degrading Desulfosarcina strains.</title>
        <authorList>
            <person name="Watanabe M."/>
            <person name="Kojima H."/>
            <person name="Fukui M."/>
        </authorList>
    </citation>
    <scope>NUCLEOTIDE SEQUENCE [LARGE SCALE GENOMIC DNA]</scope>
    <source>
        <strain evidence="18">oXyS1</strain>
    </source>
</reference>
<dbReference type="PROSITE" id="PS50885">
    <property type="entry name" value="HAMP"/>
    <property type="match status" value="1"/>
</dbReference>
<evidence type="ECO:0000313" key="17">
    <source>
        <dbReference type="EMBL" id="BBO92755.1"/>
    </source>
</evidence>
<dbReference type="GO" id="GO:0005886">
    <property type="term" value="C:plasma membrane"/>
    <property type="evidence" value="ECO:0007669"/>
    <property type="project" value="UniProtKB-SubCell"/>
</dbReference>
<dbReference type="PRINTS" id="PR00344">
    <property type="entry name" value="BCTRLSENSOR"/>
</dbReference>
<dbReference type="Gene3D" id="6.10.340.10">
    <property type="match status" value="1"/>
</dbReference>
<keyword evidence="11 14" id="KW-1133">Transmembrane helix</keyword>
<dbReference type="InterPro" id="IPR005467">
    <property type="entry name" value="His_kinase_dom"/>
</dbReference>
<dbReference type="SUPFAM" id="SSF158472">
    <property type="entry name" value="HAMP domain-like"/>
    <property type="match status" value="1"/>
</dbReference>
<dbReference type="FunFam" id="3.30.565.10:FF:000006">
    <property type="entry name" value="Sensor histidine kinase WalK"/>
    <property type="match status" value="1"/>
</dbReference>
<dbReference type="SUPFAM" id="SSF55874">
    <property type="entry name" value="ATPase domain of HSP90 chaperone/DNA topoisomerase II/histidine kinase"/>
    <property type="match status" value="1"/>
</dbReference>
<dbReference type="Proteomes" id="UP000422108">
    <property type="component" value="Chromosome"/>
</dbReference>
<evidence type="ECO:0000256" key="9">
    <source>
        <dbReference type="ARBA" id="ARBA00022777"/>
    </source>
</evidence>
<evidence type="ECO:0000256" key="11">
    <source>
        <dbReference type="ARBA" id="ARBA00022989"/>
    </source>
</evidence>
<dbReference type="Gene3D" id="3.30.565.10">
    <property type="entry name" value="Histidine kinase-like ATPase, C-terminal domain"/>
    <property type="match status" value="1"/>
</dbReference>
<protein>
    <recommendedName>
        <fullName evidence="3">histidine kinase</fullName>
        <ecNumber evidence="3">2.7.13.3</ecNumber>
    </recommendedName>
</protein>
<dbReference type="GO" id="GO:0000155">
    <property type="term" value="F:phosphorelay sensor kinase activity"/>
    <property type="evidence" value="ECO:0007669"/>
    <property type="project" value="InterPro"/>
</dbReference>
<sequence>MRINLSLKLFAAFFLILAITVGAMALSRHLFAVNFKIYFNQIEKNKLERLAPKLKAAYQHHNTWADVASNAQYWQKLMHEDFNLHESPPPPLRNNFPSEKFHMQNDPAPPPAPIPGGPPMVLLSDAKLKPLIGNPGPDDNRQLVSIEVDGQVVGWLGLHRHEPFKSGPPAALLARNTRQFYLLGGAVIGLTGLIAFLFSRHLINPIQRLTRVTRELAQRNFAVRIASTTGDELGQLAKNFNIMAQTLEDYEKMRLQWLTDISHELRTPLSVLRGEIEAIQDGIREPTPQNLASLYAETLRLNKLVEDLHLLSMADSDRLQLSRQPVSPCRVIETIMETYRDRFERSQLEIEWEPGPDADRAYIQGDADRLAQVFTNLLDNALKYVKAPGQVRISGQADGQWLTVTFQDSGPGVPEDALPRLFDRLYRVDPSRNRDTGGSGLGLSICRNIIKNHEGRIWAEQSPLGGLAIGISLPLASQ</sequence>
<feature type="transmembrane region" description="Helical" evidence="14">
    <location>
        <begin position="180"/>
        <end position="198"/>
    </location>
</feature>
<keyword evidence="7 14" id="KW-0812">Transmembrane</keyword>
<dbReference type="PANTHER" id="PTHR45528">
    <property type="entry name" value="SENSOR HISTIDINE KINASE CPXA"/>
    <property type="match status" value="1"/>
</dbReference>
<evidence type="ECO:0000256" key="3">
    <source>
        <dbReference type="ARBA" id="ARBA00012438"/>
    </source>
</evidence>
<evidence type="ECO:0000259" key="15">
    <source>
        <dbReference type="PROSITE" id="PS50109"/>
    </source>
</evidence>